<evidence type="ECO:0000256" key="7">
    <source>
        <dbReference type="ARBA" id="ARBA00023053"/>
    </source>
</evidence>
<keyword evidence="4 14" id="KW-0812">Transmembrane</keyword>
<keyword evidence="7 14" id="KW-0915">Sodium</keyword>
<dbReference type="HAMAP" id="MF_00454">
    <property type="entry name" value="FluC"/>
    <property type="match status" value="1"/>
</dbReference>
<feature type="binding site" evidence="14">
    <location>
        <position position="71"/>
    </location>
    <ligand>
        <name>Na(+)</name>
        <dbReference type="ChEBI" id="CHEBI:29101"/>
        <note>structural</note>
    </ligand>
</feature>
<keyword evidence="6 14" id="KW-1133">Transmembrane helix</keyword>
<evidence type="ECO:0000256" key="1">
    <source>
        <dbReference type="ARBA" id="ARBA00004651"/>
    </source>
</evidence>
<evidence type="ECO:0000313" key="16">
    <source>
        <dbReference type="Proteomes" id="UP001519293"/>
    </source>
</evidence>
<dbReference type="Pfam" id="PF02537">
    <property type="entry name" value="CRCB"/>
    <property type="match status" value="1"/>
</dbReference>
<keyword evidence="5 14" id="KW-0479">Metal-binding</keyword>
<organism evidence="15 16">
    <name type="scientific">Cytobacillus eiseniae</name>
    <dbReference type="NCBI Taxonomy" id="762947"/>
    <lineage>
        <taxon>Bacteria</taxon>
        <taxon>Bacillati</taxon>
        <taxon>Bacillota</taxon>
        <taxon>Bacilli</taxon>
        <taxon>Bacillales</taxon>
        <taxon>Bacillaceae</taxon>
        <taxon>Cytobacillus</taxon>
    </lineage>
</organism>
<evidence type="ECO:0000256" key="12">
    <source>
        <dbReference type="ARBA" id="ARBA00035585"/>
    </source>
</evidence>
<gene>
    <name evidence="14" type="primary">fluC</name>
    <name evidence="14" type="synonym">crcB</name>
    <name evidence="15" type="ORF">J2Z40_000298</name>
</gene>
<evidence type="ECO:0000256" key="14">
    <source>
        <dbReference type="HAMAP-Rule" id="MF_00454"/>
    </source>
</evidence>
<keyword evidence="2 14" id="KW-0813">Transport</keyword>
<sequence length="123" mass="13318">MLLPFLLVGIGGFFGAICRYVVTNVMKRLFLDQKPYGTMAVNLSGSFLLGLLFGLSESNEYNLLLGTGFLGAYTTFSTFKLESIQLFEKKEKNTAILFSLLTYSGGIVLTTIGIIGGKIIKGA</sequence>
<dbReference type="RefSeq" id="WP_066394410.1">
    <property type="nucleotide sequence ID" value="NZ_JAGIKZ010000001.1"/>
</dbReference>
<evidence type="ECO:0000256" key="3">
    <source>
        <dbReference type="ARBA" id="ARBA00022475"/>
    </source>
</evidence>
<comment type="caution">
    <text evidence="15">The sequence shown here is derived from an EMBL/GenBank/DDBJ whole genome shotgun (WGS) entry which is preliminary data.</text>
</comment>
<comment type="subcellular location">
    <subcellularLocation>
        <location evidence="1 14">Cell membrane</location>
        <topology evidence="1 14">Multi-pass membrane protein</topology>
    </subcellularLocation>
</comment>
<comment type="activity regulation">
    <text evidence="14">Na(+) is not transported, but it plays an essential structural role and its presence is essential for fluoride channel function.</text>
</comment>
<proteinExistence type="inferred from homology"/>
<evidence type="ECO:0000256" key="4">
    <source>
        <dbReference type="ARBA" id="ARBA00022692"/>
    </source>
</evidence>
<evidence type="ECO:0000256" key="2">
    <source>
        <dbReference type="ARBA" id="ARBA00022448"/>
    </source>
</evidence>
<evidence type="ECO:0000256" key="13">
    <source>
        <dbReference type="ARBA" id="ARBA00049940"/>
    </source>
</evidence>
<keyword evidence="10 14" id="KW-0407">Ion channel</keyword>
<keyword evidence="8 14" id="KW-0406">Ion transport</keyword>
<dbReference type="PANTHER" id="PTHR28259:SF16">
    <property type="entry name" value="FLUORIDE-SPECIFIC ION CHANNEL FLUC 2"/>
    <property type="match status" value="1"/>
</dbReference>
<evidence type="ECO:0000256" key="5">
    <source>
        <dbReference type="ARBA" id="ARBA00022723"/>
    </source>
</evidence>
<comment type="function">
    <text evidence="13 14">Fluoride-specific ion channel. Important for reducing fluoride concentration in the cell, thus reducing its toxicity.</text>
</comment>
<dbReference type="NCBIfam" id="TIGR00494">
    <property type="entry name" value="crcB"/>
    <property type="match status" value="1"/>
</dbReference>
<feature type="transmembrane region" description="Helical" evidence="14">
    <location>
        <begin position="61"/>
        <end position="79"/>
    </location>
</feature>
<name>A0ABS4RBL5_9BACI</name>
<evidence type="ECO:0000256" key="10">
    <source>
        <dbReference type="ARBA" id="ARBA00023303"/>
    </source>
</evidence>
<evidence type="ECO:0000256" key="8">
    <source>
        <dbReference type="ARBA" id="ARBA00023065"/>
    </source>
</evidence>
<evidence type="ECO:0000256" key="6">
    <source>
        <dbReference type="ARBA" id="ARBA00022989"/>
    </source>
</evidence>
<evidence type="ECO:0000313" key="15">
    <source>
        <dbReference type="EMBL" id="MBP2239745.1"/>
    </source>
</evidence>
<reference evidence="15 16" key="1">
    <citation type="submission" date="2021-03" db="EMBL/GenBank/DDBJ databases">
        <title>Genomic Encyclopedia of Type Strains, Phase IV (KMG-IV): sequencing the most valuable type-strain genomes for metagenomic binning, comparative biology and taxonomic classification.</title>
        <authorList>
            <person name="Goeker M."/>
        </authorList>
    </citation>
    <scope>NUCLEOTIDE SEQUENCE [LARGE SCALE GENOMIC DNA]</scope>
    <source>
        <strain evidence="15 16">DSM 26675</strain>
    </source>
</reference>
<keyword evidence="16" id="KW-1185">Reference proteome</keyword>
<comment type="catalytic activity">
    <reaction evidence="12">
        <text>fluoride(in) = fluoride(out)</text>
        <dbReference type="Rhea" id="RHEA:76159"/>
        <dbReference type="ChEBI" id="CHEBI:17051"/>
    </reaction>
    <physiologicalReaction direction="left-to-right" evidence="12">
        <dbReference type="Rhea" id="RHEA:76160"/>
    </physiologicalReaction>
</comment>
<feature type="transmembrane region" description="Helical" evidence="14">
    <location>
        <begin position="100"/>
        <end position="120"/>
    </location>
</feature>
<accession>A0ABS4RBL5</accession>
<feature type="transmembrane region" description="Helical" evidence="14">
    <location>
        <begin position="35"/>
        <end position="55"/>
    </location>
</feature>
<comment type="similarity">
    <text evidence="11 14">Belongs to the fluoride channel Fluc/FEX (TC 1.A.43) family.</text>
</comment>
<dbReference type="InterPro" id="IPR003691">
    <property type="entry name" value="FluC"/>
</dbReference>
<keyword evidence="3 14" id="KW-1003">Cell membrane</keyword>
<feature type="binding site" evidence="14">
    <location>
        <position position="74"/>
    </location>
    <ligand>
        <name>Na(+)</name>
        <dbReference type="ChEBI" id="CHEBI:29101"/>
        <note>structural</note>
    </ligand>
</feature>
<dbReference type="PANTHER" id="PTHR28259">
    <property type="entry name" value="FLUORIDE EXPORT PROTEIN 1-RELATED"/>
    <property type="match status" value="1"/>
</dbReference>
<evidence type="ECO:0000256" key="9">
    <source>
        <dbReference type="ARBA" id="ARBA00023136"/>
    </source>
</evidence>
<dbReference type="Proteomes" id="UP001519293">
    <property type="component" value="Unassembled WGS sequence"/>
</dbReference>
<feature type="transmembrane region" description="Helical" evidence="14">
    <location>
        <begin position="6"/>
        <end position="23"/>
    </location>
</feature>
<keyword evidence="9 14" id="KW-0472">Membrane</keyword>
<protein>
    <recommendedName>
        <fullName evidence="14">Fluoride-specific ion channel FluC</fullName>
    </recommendedName>
</protein>
<evidence type="ECO:0000256" key="11">
    <source>
        <dbReference type="ARBA" id="ARBA00035120"/>
    </source>
</evidence>
<dbReference type="EMBL" id="JAGIKZ010000001">
    <property type="protein sequence ID" value="MBP2239745.1"/>
    <property type="molecule type" value="Genomic_DNA"/>
</dbReference>